<keyword evidence="1" id="KW-0863">Zinc-finger</keyword>
<dbReference type="InterPro" id="IPR035979">
    <property type="entry name" value="RBD_domain_sf"/>
</dbReference>
<dbReference type="GeneID" id="111010282"/>
<reference evidence="7" key="1">
    <citation type="submission" date="2025-08" db="UniProtKB">
        <authorList>
            <consortium name="RefSeq"/>
        </authorList>
    </citation>
    <scope>IDENTIFICATION</scope>
    <source>
        <strain evidence="7">OHB3-1</strain>
    </source>
</reference>
<dbReference type="Proteomes" id="UP000504603">
    <property type="component" value="Unplaced"/>
</dbReference>
<keyword evidence="1" id="KW-0479">Metal-binding</keyword>
<dbReference type="GO" id="GO:0008270">
    <property type="term" value="F:zinc ion binding"/>
    <property type="evidence" value="ECO:0007669"/>
    <property type="project" value="UniProtKB-KW"/>
</dbReference>
<dbReference type="GO" id="GO:0003729">
    <property type="term" value="F:mRNA binding"/>
    <property type="evidence" value="ECO:0007669"/>
    <property type="project" value="TreeGrafter"/>
</dbReference>
<dbReference type="KEGG" id="mcha:111010282"/>
<dbReference type="InterPro" id="IPR012677">
    <property type="entry name" value="Nucleotide-bd_a/b_plait_sf"/>
</dbReference>
<dbReference type="Pfam" id="PF00076">
    <property type="entry name" value="RRM_1"/>
    <property type="match status" value="1"/>
</dbReference>
<feature type="domain" description="RRM" evidence="4">
    <location>
        <begin position="7"/>
        <end position="85"/>
    </location>
</feature>
<dbReference type="OrthoDB" id="439808at2759"/>
<dbReference type="InterPro" id="IPR036875">
    <property type="entry name" value="Znf_CCHC_sf"/>
</dbReference>
<organism evidence="6 7">
    <name type="scientific">Momordica charantia</name>
    <name type="common">Bitter gourd</name>
    <name type="synonym">Balsam pear</name>
    <dbReference type="NCBI Taxonomy" id="3673"/>
    <lineage>
        <taxon>Eukaryota</taxon>
        <taxon>Viridiplantae</taxon>
        <taxon>Streptophyta</taxon>
        <taxon>Embryophyta</taxon>
        <taxon>Tracheophyta</taxon>
        <taxon>Spermatophyta</taxon>
        <taxon>Magnoliopsida</taxon>
        <taxon>eudicotyledons</taxon>
        <taxon>Gunneridae</taxon>
        <taxon>Pentapetalae</taxon>
        <taxon>rosids</taxon>
        <taxon>fabids</taxon>
        <taxon>Cucurbitales</taxon>
        <taxon>Cucurbitaceae</taxon>
        <taxon>Momordiceae</taxon>
        <taxon>Momordica</taxon>
    </lineage>
</organism>
<dbReference type="SUPFAM" id="SSF54928">
    <property type="entry name" value="RNA-binding domain, RBD"/>
    <property type="match status" value="1"/>
</dbReference>
<dbReference type="PROSITE" id="PS50158">
    <property type="entry name" value="ZF_CCHC"/>
    <property type="match status" value="1"/>
</dbReference>
<sequence>MAGREEYRIFVGGLSWDITERQLENAFSRFGKIIDSQIMLEKNTGRRRGFGFITFSDRRGMDDAIREMHGQELGERIISVNKAEPKMGEDIDHGYRGAGYSTGGRGGSYGGGGGDKSARQDECFKCGRLGHWARDCHSVGGGRGRGDSFLARSRLGDSDRGDRFAGDNNRYVDDRYEGGRFGDRDRFDSSRDNKYASRDRYVSDRYPPSGDRFGSSGYNNDSDRFPVNGYGKDRGYYRDGFPVNGYGKDRVYYRDGGPRGIDKYGSGGPARDEGRSYRNRPAPYDRPSRAGRPSSFDRY</sequence>
<dbReference type="Gene3D" id="4.10.60.10">
    <property type="entry name" value="Zinc finger, CCHC-type"/>
    <property type="match status" value="1"/>
</dbReference>
<dbReference type="SMART" id="SM00360">
    <property type="entry name" value="RRM"/>
    <property type="match status" value="1"/>
</dbReference>
<dbReference type="InterPro" id="IPR001878">
    <property type="entry name" value="Znf_CCHC"/>
</dbReference>
<keyword evidence="2" id="KW-0694">RNA-binding</keyword>
<dbReference type="PANTHER" id="PTHR48031">
    <property type="entry name" value="SRA STEM-LOOP-INTERACTING RNA-BINDING PROTEIN, MITOCHONDRIAL"/>
    <property type="match status" value="1"/>
</dbReference>
<dbReference type="InterPro" id="IPR000504">
    <property type="entry name" value="RRM_dom"/>
</dbReference>
<dbReference type="SMART" id="SM00343">
    <property type="entry name" value="ZnF_C2HC"/>
    <property type="match status" value="1"/>
</dbReference>
<dbReference type="RefSeq" id="XP_022139343.1">
    <property type="nucleotide sequence ID" value="XM_022283651.1"/>
</dbReference>
<evidence type="ECO:0000256" key="2">
    <source>
        <dbReference type="PROSITE-ProRule" id="PRU00176"/>
    </source>
</evidence>
<dbReference type="AlphaFoldDB" id="A0A6J1CFE7"/>
<name>A0A6J1CFE7_MOMCH</name>
<keyword evidence="6" id="KW-1185">Reference proteome</keyword>
<dbReference type="PROSITE" id="PS50102">
    <property type="entry name" value="RRM"/>
    <property type="match status" value="1"/>
</dbReference>
<accession>A0A6J1CFE7</accession>
<evidence type="ECO:0000313" key="6">
    <source>
        <dbReference type="Proteomes" id="UP000504603"/>
    </source>
</evidence>
<evidence type="ECO:0000259" key="5">
    <source>
        <dbReference type="PROSITE" id="PS50158"/>
    </source>
</evidence>
<dbReference type="Gene3D" id="3.30.70.330">
    <property type="match status" value="1"/>
</dbReference>
<feature type="compositionally biased region" description="Basic and acidic residues" evidence="3">
    <location>
        <begin position="247"/>
        <end position="262"/>
    </location>
</feature>
<evidence type="ECO:0000256" key="3">
    <source>
        <dbReference type="SAM" id="MobiDB-lite"/>
    </source>
</evidence>
<evidence type="ECO:0000313" key="7">
    <source>
        <dbReference type="RefSeq" id="XP_022139343.1"/>
    </source>
</evidence>
<feature type="region of interest" description="Disordered" evidence="3">
    <location>
        <begin position="198"/>
        <end position="231"/>
    </location>
</feature>
<dbReference type="PANTHER" id="PTHR48031:SF2">
    <property type="entry name" value="RNA-BINDING PROTEIN 4"/>
    <property type="match status" value="1"/>
</dbReference>
<dbReference type="SUPFAM" id="SSF57756">
    <property type="entry name" value="Retrovirus zinc finger-like domains"/>
    <property type="match status" value="1"/>
</dbReference>
<protein>
    <submittedName>
        <fullName evidence="7">Glycine-rich RNA-binding protein RZ1C-like isoform X1</fullName>
    </submittedName>
</protein>
<gene>
    <name evidence="7" type="primary">LOC111010282</name>
</gene>
<feature type="region of interest" description="Disordered" evidence="3">
    <location>
        <begin position="247"/>
        <end position="299"/>
    </location>
</feature>
<evidence type="ECO:0000256" key="1">
    <source>
        <dbReference type="PROSITE-ProRule" id="PRU00047"/>
    </source>
</evidence>
<dbReference type="Pfam" id="PF00098">
    <property type="entry name" value="zf-CCHC"/>
    <property type="match status" value="1"/>
</dbReference>
<keyword evidence="1" id="KW-0862">Zinc</keyword>
<dbReference type="GO" id="GO:0005634">
    <property type="term" value="C:nucleus"/>
    <property type="evidence" value="ECO:0007669"/>
    <property type="project" value="TreeGrafter"/>
</dbReference>
<evidence type="ECO:0000259" key="4">
    <source>
        <dbReference type="PROSITE" id="PS50102"/>
    </source>
</evidence>
<feature type="domain" description="CCHC-type" evidence="5">
    <location>
        <begin position="123"/>
        <end position="136"/>
    </location>
</feature>
<proteinExistence type="predicted"/>